<feature type="domain" description="TerD" evidence="2">
    <location>
        <begin position="1"/>
        <end position="190"/>
    </location>
</feature>
<reference evidence="3 4" key="1">
    <citation type="submission" date="2018-08" db="EMBL/GenBank/DDBJ databases">
        <title>Sequencing the genomes of 1000 actinobacteria strains.</title>
        <authorList>
            <person name="Klenk H.-P."/>
        </authorList>
    </citation>
    <scope>NUCLEOTIDE SEQUENCE [LARGE SCALE GENOMIC DNA]</scope>
    <source>
        <strain evidence="3 4">DSM 22967</strain>
    </source>
</reference>
<accession>A0A3D9UJ87</accession>
<protein>
    <submittedName>
        <fullName evidence="3">Tellurium resistance protein TerD</fullName>
    </submittedName>
</protein>
<sequence length="195" mass="20511">MAVSLSKGGNVSLAKAAPGMTTAIIGLGWNPRTTDGAQFDLDASALLCGENGKVRSDADFIFYNNLTGDNGSVVHQGDNRTGEGDGDDEQIVVDLSRVSPDVAKIVVVASIDQADQRGQNFGQVADAYIRVFDADDPTNNDKGVRFDLGEDASTETALIFGELYRNGGEWKFRAIAQGYSNGLGGVINDFGLSVG</sequence>
<dbReference type="CDD" id="cd06974">
    <property type="entry name" value="TerD_like"/>
    <property type="match status" value="1"/>
</dbReference>
<dbReference type="Pfam" id="PF02342">
    <property type="entry name" value="TerD"/>
    <property type="match status" value="1"/>
</dbReference>
<organism evidence="3 4">
    <name type="scientific">Calidifontibacter indicus</name>
    <dbReference type="NCBI Taxonomy" id="419650"/>
    <lineage>
        <taxon>Bacteria</taxon>
        <taxon>Bacillati</taxon>
        <taxon>Actinomycetota</taxon>
        <taxon>Actinomycetes</taxon>
        <taxon>Micrococcales</taxon>
        <taxon>Dermacoccaceae</taxon>
        <taxon>Calidifontibacter</taxon>
    </lineage>
</organism>
<dbReference type="Gene3D" id="2.60.60.30">
    <property type="entry name" value="sav2460 like domains"/>
    <property type="match status" value="1"/>
</dbReference>
<dbReference type="InterPro" id="IPR003325">
    <property type="entry name" value="TerD"/>
</dbReference>
<name>A0A3D9UJ87_9MICO</name>
<evidence type="ECO:0000313" key="3">
    <source>
        <dbReference type="EMBL" id="REF29508.1"/>
    </source>
</evidence>
<evidence type="ECO:0000313" key="4">
    <source>
        <dbReference type="Proteomes" id="UP000256253"/>
    </source>
</evidence>
<comment type="caution">
    <text evidence="3">The sequence shown here is derived from an EMBL/GenBank/DDBJ whole genome shotgun (WGS) entry which is preliminary data.</text>
</comment>
<evidence type="ECO:0000259" key="2">
    <source>
        <dbReference type="Pfam" id="PF02342"/>
    </source>
</evidence>
<dbReference type="AlphaFoldDB" id="A0A3D9UJ87"/>
<proteinExistence type="inferred from homology"/>
<dbReference type="OrthoDB" id="56224at2"/>
<dbReference type="PANTHER" id="PTHR32097">
    <property type="entry name" value="CAMP-BINDING PROTEIN 1-RELATED"/>
    <property type="match status" value="1"/>
</dbReference>
<dbReference type="Proteomes" id="UP000256253">
    <property type="component" value="Unassembled WGS sequence"/>
</dbReference>
<dbReference type="EMBL" id="QTUA01000001">
    <property type="protein sequence ID" value="REF29508.1"/>
    <property type="molecule type" value="Genomic_DNA"/>
</dbReference>
<gene>
    <name evidence="3" type="ORF">DFJ65_0459</name>
</gene>
<dbReference type="RefSeq" id="WP_115921622.1">
    <property type="nucleotide sequence ID" value="NZ_QTUA01000001.1"/>
</dbReference>
<evidence type="ECO:0000256" key="1">
    <source>
        <dbReference type="ARBA" id="ARBA00008775"/>
    </source>
</evidence>
<dbReference type="InterPro" id="IPR051324">
    <property type="entry name" value="Stress/Tellurium_Resist"/>
</dbReference>
<comment type="similarity">
    <text evidence="1">Belongs to the CAPAB/TerDEXZ family.</text>
</comment>
<keyword evidence="4" id="KW-1185">Reference proteome</keyword>
<dbReference type="PANTHER" id="PTHR32097:SF4">
    <property type="entry name" value="GENERAL STRESS PROTEIN 16U"/>
    <property type="match status" value="1"/>
</dbReference>